<protein>
    <submittedName>
        <fullName evidence="8">RagB/SusD family nutrient uptake outer membrane protein</fullName>
    </submittedName>
</protein>
<feature type="domain" description="SusD-like N-terminal" evidence="7">
    <location>
        <begin position="19"/>
        <end position="190"/>
    </location>
</feature>
<dbReference type="InterPro" id="IPR012944">
    <property type="entry name" value="SusD_RagB_dom"/>
</dbReference>
<dbReference type="Pfam" id="PF14322">
    <property type="entry name" value="SusD-like_3"/>
    <property type="match status" value="1"/>
</dbReference>
<evidence type="ECO:0000259" key="6">
    <source>
        <dbReference type="Pfam" id="PF07980"/>
    </source>
</evidence>
<proteinExistence type="inferred from homology"/>
<dbReference type="Gene3D" id="1.25.40.390">
    <property type="match status" value="1"/>
</dbReference>
<evidence type="ECO:0000259" key="7">
    <source>
        <dbReference type="Pfam" id="PF14322"/>
    </source>
</evidence>
<comment type="subcellular location">
    <subcellularLocation>
        <location evidence="1">Cell outer membrane</location>
    </subcellularLocation>
</comment>
<name>A0AA41Y5Q4_9BACT</name>
<dbReference type="GO" id="GO:0009279">
    <property type="term" value="C:cell outer membrane"/>
    <property type="evidence" value="ECO:0007669"/>
    <property type="project" value="UniProtKB-SubCell"/>
</dbReference>
<reference evidence="8" key="1">
    <citation type="submission" date="2022-10" db="EMBL/GenBank/DDBJ databases">
        <title>Gaoshiqiia sediminis gen. nov., sp. nov., isolated from coastal sediment.</title>
        <authorList>
            <person name="Yu W.X."/>
            <person name="Mu D.S."/>
            <person name="Du J.Z."/>
            <person name="Liang Y.Q."/>
        </authorList>
    </citation>
    <scope>NUCLEOTIDE SEQUENCE</scope>
    <source>
        <strain evidence="8">A06</strain>
    </source>
</reference>
<evidence type="ECO:0000313" key="9">
    <source>
        <dbReference type="Proteomes" id="UP001163821"/>
    </source>
</evidence>
<evidence type="ECO:0000256" key="5">
    <source>
        <dbReference type="ARBA" id="ARBA00023237"/>
    </source>
</evidence>
<keyword evidence="5" id="KW-0998">Cell outer membrane</keyword>
<comment type="caution">
    <text evidence="8">The sequence shown here is derived from an EMBL/GenBank/DDBJ whole genome shotgun (WGS) entry which is preliminary data.</text>
</comment>
<comment type="similarity">
    <text evidence="2">Belongs to the SusD family.</text>
</comment>
<dbReference type="AlphaFoldDB" id="A0AA41Y5Q4"/>
<organism evidence="8 9">
    <name type="scientific">Gaoshiqia sediminis</name>
    <dbReference type="NCBI Taxonomy" id="2986998"/>
    <lineage>
        <taxon>Bacteria</taxon>
        <taxon>Pseudomonadati</taxon>
        <taxon>Bacteroidota</taxon>
        <taxon>Bacteroidia</taxon>
        <taxon>Marinilabiliales</taxon>
        <taxon>Prolixibacteraceae</taxon>
        <taxon>Gaoshiqia</taxon>
    </lineage>
</organism>
<evidence type="ECO:0000256" key="4">
    <source>
        <dbReference type="ARBA" id="ARBA00023136"/>
    </source>
</evidence>
<evidence type="ECO:0000256" key="2">
    <source>
        <dbReference type="ARBA" id="ARBA00006275"/>
    </source>
</evidence>
<dbReference type="CDD" id="cd08977">
    <property type="entry name" value="SusD"/>
    <property type="match status" value="1"/>
</dbReference>
<dbReference type="InterPro" id="IPR033985">
    <property type="entry name" value="SusD-like_N"/>
</dbReference>
<dbReference type="SUPFAM" id="SSF48452">
    <property type="entry name" value="TPR-like"/>
    <property type="match status" value="1"/>
</dbReference>
<dbReference type="Proteomes" id="UP001163821">
    <property type="component" value="Unassembled WGS sequence"/>
</dbReference>
<dbReference type="PROSITE" id="PS51257">
    <property type="entry name" value="PROKAR_LIPOPROTEIN"/>
    <property type="match status" value="1"/>
</dbReference>
<sequence length="492" mass="54870">MKKYIILILSIALFGACELDMQPESELTYNGFWESEEAVKAAHTGIYASYRGYAYTIWQMGELRSDIWGGNTIESPFGTDLIDNNISTSIVHFGNWANFYGLLHYINDFIANAPNVTFANEADKNHMLGQVYGIRAQIYYTMVKAWGDVPISTEPLLEVDLEKLKKPRSPKAEVMQQIKSDIAKSLEYFGSDNGLWLNKNVYWSKAATLALKGDVYLWSGKVLGGGTADFTEAKNALSQVTGFSLVEYNKLWGQANENNNEFIFSFDYQQDQADNYYASFTGRAVDFAGLFDDAGNSVASLVVNGASRFGPSDKLLLAMDDANDLRRETFVRLYSDGAVHFPYQAGDATYKGAVLAKFLGIIGDDGSRKNYNNVPLYRYADVLLLLAEAKNNLNEDPSAEINAVRERAYGENFAGNEFTNGTKAENTQAILDERLKEFVGEGKRWWDLVRAGDGIVFDEVATLNASEAYKIYYSISQSMLANDSELTQTEGY</sequence>
<keyword evidence="3" id="KW-0732">Signal</keyword>
<feature type="domain" description="RagB/SusD" evidence="6">
    <location>
        <begin position="346"/>
        <end position="451"/>
    </location>
</feature>
<dbReference type="Pfam" id="PF07980">
    <property type="entry name" value="SusD_RagB"/>
    <property type="match status" value="1"/>
</dbReference>
<dbReference type="InterPro" id="IPR011990">
    <property type="entry name" value="TPR-like_helical_dom_sf"/>
</dbReference>
<keyword evidence="9" id="KW-1185">Reference proteome</keyword>
<accession>A0AA41Y5Q4</accession>
<dbReference type="EMBL" id="JAPAAF010000024">
    <property type="protein sequence ID" value="MCW0483899.1"/>
    <property type="molecule type" value="Genomic_DNA"/>
</dbReference>
<gene>
    <name evidence="8" type="ORF">N2K84_14240</name>
</gene>
<evidence type="ECO:0000256" key="3">
    <source>
        <dbReference type="ARBA" id="ARBA00022729"/>
    </source>
</evidence>
<evidence type="ECO:0000256" key="1">
    <source>
        <dbReference type="ARBA" id="ARBA00004442"/>
    </source>
</evidence>
<evidence type="ECO:0000313" key="8">
    <source>
        <dbReference type="EMBL" id="MCW0483899.1"/>
    </source>
</evidence>
<keyword evidence="4" id="KW-0472">Membrane</keyword>
<dbReference type="RefSeq" id="WP_282592492.1">
    <property type="nucleotide sequence ID" value="NZ_JAPAAF010000024.1"/>
</dbReference>